<protein>
    <submittedName>
        <fullName evidence="1">Uncharacterized protein</fullName>
    </submittedName>
</protein>
<evidence type="ECO:0000313" key="2">
    <source>
        <dbReference type="Proteomes" id="UP001610335"/>
    </source>
</evidence>
<organism evidence="1 2">
    <name type="scientific">Aspergillus cavernicola</name>
    <dbReference type="NCBI Taxonomy" id="176166"/>
    <lineage>
        <taxon>Eukaryota</taxon>
        <taxon>Fungi</taxon>
        <taxon>Dikarya</taxon>
        <taxon>Ascomycota</taxon>
        <taxon>Pezizomycotina</taxon>
        <taxon>Eurotiomycetes</taxon>
        <taxon>Eurotiomycetidae</taxon>
        <taxon>Eurotiales</taxon>
        <taxon>Aspergillaceae</taxon>
        <taxon>Aspergillus</taxon>
        <taxon>Aspergillus subgen. Nidulantes</taxon>
    </lineage>
</organism>
<evidence type="ECO:0000313" key="1">
    <source>
        <dbReference type="EMBL" id="KAL2833686.1"/>
    </source>
</evidence>
<sequence>MDILVRLSNRVNFSVLYNYETYRGPFPICTWLPTEGLSVPTNCWMYTQECHESLDEITEDEPDVVLVMGPAFAARCYEENADESNSEE</sequence>
<keyword evidence="2" id="KW-1185">Reference proteome</keyword>
<proteinExistence type="predicted"/>
<comment type="caution">
    <text evidence="1">The sequence shown here is derived from an EMBL/GenBank/DDBJ whole genome shotgun (WGS) entry which is preliminary data.</text>
</comment>
<dbReference type="EMBL" id="JBFXLS010000003">
    <property type="protein sequence ID" value="KAL2833686.1"/>
    <property type="molecule type" value="Genomic_DNA"/>
</dbReference>
<accession>A0ABR4J0Y8</accession>
<dbReference type="Proteomes" id="UP001610335">
    <property type="component" value="Unassembled WGS sequence"/>
</dbReference>
<gene>
    <name evidence="1" type="ORF">BDW59DRAFT_63769</name>
</gene>
<reference evidence="1 2" key="1">
    <citation type="submission" date="2024-07" db="EMBL/GenBank/DDBJ databases">
        <title>Section-level genome sequencing and comparative genomics of Aspergillus sections Usti and Cavernicolus.</title>
        <authorList>
            <consortium name="Lawrence Berkeley National Laboratory"/>
            <person name="Nybo J.L."/>
            <person name="Vesth T.C."/>
            <person name="Theobald S."/>
            <person name="Frisvad J.C."/>
            <person name="Larsen T.O."/>
            <person name="Kjaerboelling I."/>
            <person name="Rothschild-Mancinelli K."/>
            <person name="Lyhne E.K."/>
            <person name="Kogle M.E."/>
            <person name="Barry K."/>
            <person name="Clum A."/>
            <person name="Na H."/>
            <person name="Ledsgaard L."/>
            <person name="Lin J."/>
            <person name="Lipzen A."/>
            <person name="Kuo A."/>
            <person name="Riley R."/>
            <person name="Mondo S."/>
            <person name="LaButti K."/>
            <person name="Haridas S."/>
            <person name="Pangalinan J."/>
            <person name="Salamov A.A."/>
            <person name="Simmons B.A."/>
            <person name="Magnuson J.K."/>
            <person name="Chen J."/>
            <person name="Drula E."/>
            <person name="Henrissat B."/>
            <person name="Wiebenga A."/>
            <person name="Lubbers R.J."/>
            <person name="Gomes A.C."/>
            <person name="Makela M.R."/>
            <person name="Stajich J."/>
            <person name="Grigoriev I.V."/>
            <person name="Mortensen U.H."/>
            <person name="De vries R.P."/>
            <person name="Baker S.E."/>
            <person name="Andersen M.R."/>
        </authorList>
    </citation>
    <scope>NUCLEOTIDE SEQUENCE [LARGE SCALE GENOMIC DNA]</scope>
    <source>
        <strain evidence="1 2">CBS 600.67</strain>
    </source>
</reference>
<name>A0ABR4J0Y8_9EURO</name>